<dbReference type="Pfam" id="PF02042">
    <property type="entry name" value="RWP-RK"/>
    <property type="match status" value="1"/>
</dbReference>
<evidence type="ECO:0000313" key="10">
    <source>
        <dbReference type="Proteomes" id="UP000823674"/>
    </source>
</evidence>
<feature type="region of interest" description="Disordered" evidence="7">
    <location>
        <begin position="201"/>
        <end position="223"/>
    </location>
</feature>
<keyword evidence="3" id="KW-0175">Coiled coil</keyword>
<keyword evidence="2" id="KW-0805">Transcription regulation</keyword>
<protein>
    <recommendedName>
        <fullName evidence="8">RWP-RK domain-containing protein</fullName>
    </recommendedName>
</protein>
<evidence type="ECO:0000256" key="1">
    <source>
        <dbReference type="ARBA" id="ARBA00004049"/>
    </source>
</evidence>
<evidence type="ECO:0000313" key="9">
    <source>
        <dbReference type="EMBL" id="KAG5409370.1"/>
    </source>
</evidence>
<evidence type="ECO:0000256" key="4">
    <source>
        <dbReference type="ARBA" id="ARBA00023125"/>
    </source>
</evidence>
<dbReference type="EMBL" id="JADBGQ010000002">
    <property type="protein sequence ID" value="KAG5409370.1"/>
    <property type="molecule type" value="Genomic_DNA"/>
</dbReference>
<gene>
    <name evidence="9" type="primary">A02p017540.1_BraROA</name>
    <name evidence="9" type="ORF">IGI04_005689</name>
</gene>
<evidence type="ECO:0000256" key="3">
    <source>
        <dbReference type="ARBA" id="ARBA00023054"/>
    </source>
</evidence>
<organism evidence="9 10">
    <name type="scientific">Brassica rapa subsp. trilocularis</name>
    <dbReference type="NCBI Taxonomy" id="1813537"/>
    <lineage>
        <taxon>Eukaryota</taxon>
        <taxon>Viridiplantae</taxon>
        <taxon>Streptophyta</taxon>
        <taxon>Embryophyta</taxon>
        <taxon>Tracheophyta</taxon>
        <taxon>Spermatophyta</taxon>
        <taxon>Magnoliopsida</taxon>
        <taxon>eudicotyledons</taxon>
        <taxon>Gunneridae</taxon>
        <taxon>Pentapetalae</taxon>
        <taxon>rosids</taxon>
        <taxon>malvids</taxon>
        <taxon>Brassicales</taxon>
        <taxon>Brassicaceae</taxon>
        <taxon>Brassiceae</taxon>
        <taxon>Brassica</taxon>
    </lineage>
</organism>
<proteinExistence type="predicted"/>
<comment type="function">
    <text evidence="1">Putative transcription factor.</text>
</comment>
<evidence type="ECO:0000256" key="2">
    <source>
        <dbReference type="ARBA" id="ARBA00023015"/>
    </source>
</evidence>
<keyword evidence="10" id="KW-1185">Reference proteome</keyword>
<dbReference type="PANTHER" id="PTHR46373:SF21">
    <property type="entry name" value="RWP-RK DOMAIN-CONTAINING PROTEIN"/>
    <property type="match status" value="1"/>
</dbReference>
<reference evidence="9 10" key="1">
    <citation type="submission" date="2021-03" db="EMBL/GenBank/DDBJ databases">
        <authorList>
            <person name="King G.J."/>
            <person name="Bancroft I."/>
            <person name="Baten A."/>
            <person name="Bloomfield J."/>
            <person name="Borpatragohain P."/>
            <person name="He Z."/>
            <person name="Irish N."/>
            <person name="Irwin J."/>
            <person name="Liu K."/>
            <person name="Mauleon R.P."/>
            <person name="Moore J."/>
            <person name="Morris R."/>
            <person name="Ostergaard L."/>
            <person name="Wang B."/>
            <person name="Wells R."/>
        </authorList>
    </citation>
    <scope>NUCLEOTIDE SEQUENCE [LARGE SCALE GENOMIC DNA]</scope>
    <source>
        <strain evidence="9">R-o-18</strain>
        <tissue evidence="9">Leaf</tissue>
    </source>
</reference>
<keyword evidence="4" id="KW-0238">DNA-binding</keyword>
<accession>A0ABQ7NEP8</accession>
<keyword evidence="5" id="KW-0804">Transcription</keyword>
<name>A0ABQ7NEP8_BRACM</name>
<evidence type="ECO:0000259" key="8">
    <source>
        <dbReference type="PROSITE" id="PS51519"/>
    </source>
</evidence>
<evidence type="ECO:0000256" key="5">
    <source>
        <dbReference type="ARBA" id="ARBA00023163"/>
    </source>
</evidence>
<feature type="domain" description="RWP-RK" evidence="8">
    <location>
        <begin position="276"/>
        <end position="364"/>
    </location>
</feature>
<comment type="caution">
    <text evidence="9">The sequence shown here is derived from an EMBL/GenBank/DDBJ whole genome shotgun (WGS) entry which is preliminary data.</text>
</comment>
<sequence length="387" mass="43771">MQSSMALVVDAYAGAGETYDEEGPERDHHEIEELIEEFMDKPSFRHDQIYESDDEEEKASRTFLMSSLFTDLLRDPIVALGPFQQISTVNLSFSSEPTQPSSFLTDCFTSYFLVTSSGHSTKMNFPDINMEGDSNRGRQISKDDTLIREEENIPMRSFEEIILRGRIDVKRVVPSRPGPDRCGFFLLRVKAGQARAGCGLQKVGPSPPRRNAQAFSDPKPNAGFNSQFDPTSFEEFSENIEGNNTISSDTMLTEELFFSSYSSSHVAARNNDSVSSNERCQKRTLKKSNTVTKDKLEMAEIKKFFDRPIKNAAKELNVGLTVLKKRCRELGIHRWPHRKLKSLNSLIGNLKGVGMEEEVKNLEEHRILIKQEPDAELTDGTKKLRQA</sequence>
<evidence type="ECO:0000256" key="6">
    <source>
        <dbReference type="ARBA" id="ARBA00023242"/>
    </source>
</evidence>
<keyword evidence="6" id="KW-0539">Nucleus</keyword>
<dbReference type="PANTHER" id="PTHR46373">
    <property type="entry name" value="PROTEIN RKD4"/>
    <property type="match status" value="1"/>
</dbReference>
<dbReference type="InterPro" id="IPR003035">
    <property type="entry name" value="RWP-RK_dom"/>
</dbReference>
<dbReference type="Proteomes" id="UP000823674">
    <property type="component" value="Chromosome A02"/>
</dbReference>
<dbReference type="InterPro" id="IPR044607">
    <property type="entry name" value="RKD-like"/>
</dbReference>
<feature type="non-terminal residue" evidence="9">
    <location>
        <position position="387"/>
    </location>
</feature>
<evidence type="ECO:0000256" key="7">
    <source>
        <dbReference type="SAM" id="MobiDB-lite"/>
    </source>
</evidence>
<dbReference type="PROSITE" id="PS51519">
    <property type="entry name" value="RWP_RK"/>
    <property type="match status" value="1"/>
</dbReference>